<reference evidence="1" key="1">
    <citation type="submission" date="2021-06" db="EMBL/GenBank/DDBJ databases">
        <authorList>
            <person name="Kallberg Y."/>
            <person name="Tangrot J."/>
            <person name="Rosling A."/>
        </authorList>
    </citation>
    <scope>NUCLEOTIDE SEQUENCE</scope>
    <source>
        <strain evidence="1">MA461A</strain>
    </source>
</reference>
<dbReference type="EMBL" id="CAJVQC010028281">
    <property type="protein sequence ID" value="CAG8739127.1"/>
    <property type="molecule type" value="Genomic_DNA"/>
</dbReference>
<keyword evidence="2" id="KW-1185">Reference proteome</keyword>
<evidence type="ECO:0000313" key="1">
    <source>
        <dbReference type="EMBL" id="CAG8739127.1"/>
    </source>
</evidence>
<dbReference type="Proteomes" id="UP000789920">
    <property type="component" value="Unassembled WGS sequence"/>
</dbReference>
<evidence type="ECO:0000313" key="2">
    <source>
        <dbReference type="Proteomes" id="UP000789920"/>
    </source>
</evidence>
<comment type="caution">
    <text evidence="1">The sequence shown here is derived from an EMBL/GenBank/DDBJ whole genome shotgun (WGS) entry which is preliminary data.</text>
</comment>
<name>A0ACA9Q8X9_9GLOM</name>
<gene>
    <name evidence="1" type="ORF">RPERSI_LOCUS12970</name>
</gene>
<organism evidence="1 2">
    <name type="scientific">Racocetra persica</name>
    <dbReference type="NCBI Taxonomy" id="160502"/>
    <lineage>
        <taxon>Eukaryota</taxon>
        <taxon>Fungi</taxon>
        <taxon>Fungi incertae sedis</taxon>
        <taxon>Mucoromycota</taxon>
        <taxon>Glomeromycotina</taxon>
        <taxon>Glomeromycetes</taxon>
        <taxon>Diversisporales</taxon>
        <taxon>Gigasporaceae</taxon>
        <taxon>Racocetra</taxon>
    </lineage>
</organism>
<proteinExistence type="predicted"/>
<accession>A0ACA9Q8X9</accession>
<protein>
    <submittedName>
        <fullName evidence="1">26135_t:CDS:1</fullName>
    </submittedName>
</protein>
<sequence>MSKNTQLTNFEKGQIIGIYNVGSTLTSIAIAINCTRSTVFNFLNRVEEQGNTETALRPGRPSIITNEDEQNLINTTINDRNLSLHKILSTNGINVLRIYNAHINWSVSDWQKIIFSDESSVEIGRSERKSIMVWGCFAGGEKGPLVFMKEKNSSSAINSRRYIEVLKENLIPFWCELIANFGNDITFQDDNAPIHMARYTQEWMKGENIQRLPWPAQSPDLNPIENV</sequence>